<evidence type="ECO:0000313" key="2">
    <source>
        <dbReference type="Proteomes" id="UP000646211"/>
    </source>
</evidence>
<reference evidence="1" key="1">
    <citation type="submission" date="2020-11" db="EMBL/GenBank/DDBJ databases">
        <title>Genome of Flavobacterium soyangense.</title>
        <authorList>
            <person name="Liu Q."/>
            <person name="Xin Y.-H."/>
        </authorList>
    </citation>
    <scope>NUCLEOTIDE SEQUENCE</scope>
    <source>
        <strain evidence="1">CGMCC 1.13493</strain>
    </source>
</reference>
<organism evidence="1 2">
    <name type="scientific">Flavobacterium soyangense</name>
    <dbReference type="NCBI Taxonomy" id="2023265"/>
    <lineage>
        <taxon>Bacteria</taxon>
        <taxon>Pseudomonadati</taxon>
        <taxon>Bacteroidota</taxon>
        <taxon>Flavobacteriia</taxon>
        <taxon>Flavobacteriales</taxon>
        <taxon>Flavobacteriaceae</taxon>
        <taxon>Flavobacterium</taxon>
    </lineage>
</organism>
<evidence type="ECO:0000313" key="1">
    <source>
        <dbReference type="EMBL" id="MBF2708066.1"/>
    </source>
</evidence>
<comment type="caution">
    <text evidence="1">The sequence shown here is derived from an EMBL/GenBank/DDBJ whole genome shotgun (WGS) entry which is preliminary data.</text>
</comment>
<name>A0A930U792_9FLAO</name>
<proteinExistence type="predicted"/>
<protein>
    <submittedName>
        <fullName evidence="1">Uncharacterized protein</fullName>
    </submittedName>
</protein>
<sequence length="47" mass="5330">MLGLIYKKANNLGYKTAKRRFVLELRELITGIMIVFSGGDPLNVFKT</sequence>
<keyword evidence="2" id="KW-1185">Reference proteome</keyword>
<dbReference type="Proteomes" id="UP000646211">
    <property type="component" value="Unassembled WGS sequence"/>
</dbReference>
<dbReference type="AlphaFoldDB" id="A0A930U792"/>
<dbReference type="EMBL" id="JADHEC010000008">
    <property type="protein sequence ID" value="MBF2708066.1"/>
    <property type="molecule type" value="Genomic_DNA"/>
</dbReference>
<accession>A0A930U792</accession>
<gene>
    <name evidence="1" type="ORF">IR213_05595</name>
</gene>
<dbReference type="RefSeq" id="WP_194311328.1">
    <property type="nucleotide sequence ID" value="NZ_JADHEC010000008.1"/>
</dbReference>